<name>D0LS27_HALO1</name>
<feature type="domain" description="CHAT" evidence="2">
    <location>
        <begin position="670"/>
        <end position="910"/>
    </location>
</feature>
<dbReference type="AlphaFoldDB" id="D0LS27"/>
<proteinExistence type="predicted"/>
<evidence type="ECO:0000256" key="1">
    <source>
        <dbReference type="SAM" id="MobiDB-lite"/>
    </source>
</evidence>
<accession>D0LS27</accession>
<sequence length="994" mass="109442">MDRSVIATAAGSEPGRADQDEPARTPRADRGARVYPFHGGEATAADRGRDDTLSAFVNADCSAVESDSWRESLAALAELGQRDDKRAAMVREAVVENLYAEASEAGAGRLQVLGEVLTSAGMPSSPAWRRLLELALCCDRAALSALDAALPTAPPRSRWLIEAEAARLCYRHLDAETAWARIRDLAPVPAEEPWLDDGPLVIHALLLPLRLAANVGRWDEHDTLLGASIARFSASDPRTLRLRLASADHALLRGRYVVALRTLDAIEHGCRGDLRLQLLALRLHALVACAGPQRDSALRALVERTLAALDESRDAPCDERDRLPSEERAALLRRVALLSDHAAAEVRAPEPEQVDSLADALAVELRARRGHTARPPLEDLAALLPRVDALLQRDDEAEDNESWARLRLLWCRLIVDLALVDRYPRCERELSELIDETARAGWVPLTMAAFDQRAVLRALAPSSRWDLAIADAGQAGNLAVTLLAECGGGDGSYIVERAFLRMLLPVLDRVIDLLLRGACAQRADARAAPRSDELAETRWQRLGRAVFDYIEQSQALALQEARRAYGSAVPSPHRFALAVPGQSLASPLPRLRRALRPRDSVLQYFVTGRFVVIFSYGRRGFEWAMVDAVEVAESDGARLERPTAHAALLHLIERCTAWLNGDGTETAAASAALLQRTVLPPAIRASLERARCKHVRVVPHDVLYRVPFGRFTWRGGLLLEQVSLSLHPTAGLAAESAERALRPRGRKRLGYLLGPDIARGAAGETAIRESLGRIAPFAELQLVDSTRAQDTEDVLAAIREVELLHVACHGTRARQRRPAYIKLGTGRWTLRDVASVQLQRCALVVLQSCWTGWMEHERSNPVQGFPQALCDAGVGAVIAPLVKVPQSLAVIFDGVFYRALRFRTAEQALRLSLTVLREFGEELVAGDPEARRDLAELGSLDVREYRYVGSTNLALYGGFTARLAGRLSFWWWRRRLRRQRARRAAVAPPARCSR</sequence>
<feature type="region of interest" description="Disordered" evidence="1">
    <location>
        <begin position="1"/>
        <end position="46"/>
    </location>
</feature>
<protein>
    <recommendedName>
        <fullName evidence="2">CHAT domain-containing protein</fullName>
    </recommendedName>
</protein>
<feature type="compositionally biased region" description="Basic and acidic residues" evidence="1">
    <location>
        <begin position="15"/>
        <end position="32"/>
    </location>
</feature>
<dbReference type="Pfam" id="PF12770">
    <property type="entry name" value="CHAT"/>
    <property type="match status" value="1"/>
</dbReference>
<evidence type="ECO:0000259" key="2">
    <source>
        <dbReference type="Pfam" id="PF12770"/>
    </source>
</evidence>
<dbReference type="OrthoDB" id="3206999at2"/>
<dbReference type="InterPro" id="IPR024983">
    <property type="entry name" value="CHAT_dom"/>
</dbReference>
<keyword evidence="4" id="KW-1185">Reference proteome</keyword>
<dbReference type="STRING" id="502025.Hoch_1154"/>
<dbReference type="HOGENOM" id="CLU_300868_0_0_7"/>
<evidence type="ECO:0000313" key="4">
    <source>
        <dbReference type="Proteomes" id="UP000001880"/>
    </source>
</evidence>
<gene>
    <name evidence="3" type="ordered locus">Hoch_1154</name>
</gene>
<organism evidence="3 4">
    <name type="scientific">Haliangium ochraceum (strain DSM 14365 / JCM 11303 / SMP-2)</name>
    <dbReference type="NCBI Taxonomy" id="502025"/>
    <lineage>
        <taxon>Bacteria</taxon>
        <taxon>Pseudomonadati</taxon>
        <taxon>Myxococcota</taxon>
        <taxon>Polyangia</taxon>
        <taxon>Haliangiales</taxon>
        <taxon>Kofleriaceae</taxon>
        <taxon>Haliangium</taxon>
    </lineage>
</organism>
<dbReference type="KEGG" id="hoh:Hoch_1154"/>
<dbReference type="eggNOG" id="COG4995">
    <property type="taxonomic scope" value="Bacteria"/>
</dbReference>
<reference evidence="3 4" key="1">
    <citation type="journal article" date="2010" name="Stand. Genomic Sci.">
        <title>Complete genome sequence of Haliangium ochraceum type strain (SMP-2).</title>
        <authorList>
            <consortium name="US DOE Joint Genome Institute (JGI-PGF)"/>
            <person name="Ivanova N."/>
            <person name="Daum C."/>
            <person name="Lang E."/>
            <person name="Abt B."/>
            <person name="Kopitz M."/>
            <person name="Saunders E."/>
            <person name="Lapidus A."/>
            <person name="Lucas S."/>
            <person name="Glavina Del Rio T."/>
            <person name="Nolan M."/>
            <person name="Tice H."/>
            <person name="Copeland A."/>
            <person name="Cheng J.F."/>
            <person name="Chen F."/>
            <person name="Bruce D."/>
            <person name="Goodwin L."/>
            <person name="Pitluck S."/>
            <person name="Mavromatis K."/>
            <person name="Pati A."/>
            <person name="Mikhailova N."/>
            <person name="Chen A."/>
            <person name="Palaniappan K."/>
            <person name="Land M."/>
            <person name="Hauser L."/>
            <person name="Chang Y.J."/>
            <person name="Jeffries C.D."/>
            <person name="Detter J.C."/>
            <person name="Brettin T."/>
            <person name="Rohde M."/>
            <person name="Goker M."/>
            <person name="Bristow J."/>
            <person name="Markowitz V."/>
            <person name="Eisen J.A."/>
            <person name="Hugenholtz P."/>
            <person name="Kyrpides N.C."/>
            <person name="Klenk H.P."/>
        </authorList>
    </citation>
    <scope>NUCLEOTIDE SEQUENCE [LARGE SCALE GENOMIC DNA]</scope>
    <source>
        <strain evidence="4">DSM 14365 / CIP 107738 / JCM 11303 / AJ 13395 / SMP-2</strain>
    </source>
</reference>
<dbReference type="Proteomes" id="UP000001880">
    <property type="component" value="Chromosome"/>
</dbReference>
<evidence type="ECO:0000313" key="3">
    <source>
        <dbReference type="EMBL" id="ACY13724.1"/>
    </source>
</evidence>
<dbReference type="EMBL" id="CP001804">
    <property type="protein sequence ID" value="ACY13724.1"/>
    <property type="molecule type" value="Genomic_DNA"/>
</dbReference>